<name>A0A1X7TLL5_AMPQE</name>
<dbReference type="InParanoid" id="A0A1X7TLL5"/>
<evidence type="ECO:0000256" key="5">
    <source>
        <dbReference type="SAM" id="MobiDB-lite"/>
    </source>
</evidence>
<dbReference type="STRING" id="400682.A0A1X7TLL5"/>
<dbReference type="EnsemblMetazoa" id="Aqu2.1.15804_001">
    <property type="protein sequence ID" value="Aqu2.1.15804_001"/>
    <property type="gene ID" value="Aqu2.1.15804"/>
</dbReference>
<dbReference type="AlphaFoldDB" id="A0A1X7TLL5"/>
<evidence type="ECO:0000256" key="1">
    <source>
        <dbReference type="ARBA" id="ARBA00022499"/>
    </source>
</evidence>
<keyword evidence="4" id="KW-0233">DNA recombination</keyword>
<evidence type="ECO:0000259" key="6">
    <source>
        <dbReference type="Pfam" id="PF12012"/>
    </source>
</evidence>
<sequence length="435" mass="49671">MNKGQIEEDKMAEDMPVPKKRRVSLSAPKSRFVYKSEEEMDAIKKGFVPPNTEKNTKWAQKCFIEWLNERNSRQHQDELKCPVDILEKADPDDINQWFPLFIAEARRADGLQYPPRTLHQLLAGILRYMRSVNPECPNFLDKKDYHFHAIEKTCETVFRELHKNGVGVDVSHTAVVTAEEETLLWERGILNVSSPQGLLRAVFYYVGKVCCLRGGEEQRNLKRSQFTRIHSPDMYKYVENGSKNRSGGVAQLNLENKVIAIHAIKDNEPRCLVFLLDLYFSKWPEAMIDKDVFYLRPKPKAPASPDHPWFDCVPIGKNKLASMMKEMSTEAGFDKVKTNHSLRATGATAMFNAGLPEKIIQKNTGHRSLEALRKYERVSLEQEMETSRILTTLGDLGSNEFGKIKSEADNKENQPSNSVPSFSKCSIGQLSINFN</sequence>
<dbReference type="InterPro" id="IPR013762">
    <property type="entry name" value="Integrase-like_cat_sf"/>
</dbReference>
<dbReference type="InterPro" id="IPR021893">
    <property type="entry name" value="ZMYM2-like_C"/>
</dbReference>
<dbReference type="GO" id="GO:0015074">
    <property type="term" value="P:DNA integration"/>
    <property type="evidence" value="ECO:0007669"/>
    <property type="project" value="InterPro"/>
</dbReference>
<keyword evidence="3" id="KW-0832">Ubl conjugation</keyword>
<dbReference type="PANTHER" id="PTHR21446:SF12">
    <property type="entry name" value="POTASSIUM CHANNEL TETRAMERIZATION DOMAIN CONTAINING 1"/>
    <property type="match status" value="1"/>
</dbReference>
<proteinExistence type="predicted"/>
<evidence type="ECO:0000256" key="2">
    <source>
        <dbReference type="ARBA" id="ARBA00022553"/>
    </source>
</evidence>
<feature type="domain" description="ZMYM2-like/QRICH1 C-terminal" evidence="6">
    <location>
        <begin position="176"/>
        <end position="327"/>
    </location>
</feature>
<dbReference type="OMA" id="HICHEMN"/>
<evidence type="ECO:0000313" key="7">
    <source>
        <dbReference type="EnsemblMetazoa" id="Aqu2.1.15804_001"/>
    </source>
</evidence>
<feature type="compositionally biased region" description="Basic and acidic residues" evidence="5">
    <location>
        <begin position="1"/>
        <end position="17"/>
    </location>
</feature>
<keyword evidence="2" id="KW-0597">Phosphoprotein</keyword>
<accession>A0A1X7TLL5</accession>
<evidence type="ECO:0000256" key="4">
    <source>
        <dbReference type="ARBA" id="ARBA00023172"/>
    </source>
</evidence>
<dbReference type="InterPro" id="IPR011010">
    <property type="entry name" value="DNA_brk_join_enz"/>
</dbReference>
<reference evidence="7" key="1">
    <citation type="submission" date="2017-05" db="UniProtKB">
        <authorList>
            <consortium name="EnsemblMetazoa"/>
        </authorList>
    </citation>
    <scope>IDENTIFICATION</scope>
</reference>
<feature type="region of interest" description="Disordered" evidence="5">
    <location>
        <begin position="1"/>
        <end position="24"/>
    </location>
</feature>
<dbReference type="Pfam" id="PF12012">
    <property type="entry name" value="DUF3504"/>
    <property type="match status" value="1"/>
</dbReference>
<organism evidence="7">
    <name type="scientific">Amphimedon queenslandica</name>
    <name type="common">Sponge</name>
    <dbReference type="NCBI Taxonomy" id="400682"/>
    <lineage>
        <taxon>Eukaryota</taxon>
        <taxon>Metazoa</taxon>
        <taxon>Porifera</taxon>
        <taxon>Demospongiae</taxon>
        <taxon>Heteroscleromorpha</taxon>
        <taxon>Haplosclerida</taxon>
        <taxon>Niphatidae</taxon>
        <taxon>Amphimedon</taxon>
    </lineage>
</organism>
<dbReference type="Gene3D" id="1.10.443.10">
    <property type="entry name" value="Intergrase catalytic core"/>
    <property type="match status" value="1"/>
</dbReference>
<dbReference type="InterPro" id="IPR052787">
    <property type="entry name" value="MAVS"/>
</dbReference>
<dbReference type="eggNOG" id="ENOG502S2XV">
    <property type="taxonomic scope" value="Eukaryota"/>
</dbReference>
<protein>
    <recommendedName>
        <fullName evidence="6">ZMYM2-like/QRICH1 C-terminal domain-containing protein</fullName>
    </recommendedName>
</protein>
<dbReference type="OrthoDB" id="2434995at2759"/>
<dbReference type="PANTHER" id="PTHR21446">
    <property type="entry name" value="DUF3504 DOMAIN-CONTAINING PROTEIN"/>
    <property type="match status" value="1"/>
</dbReference>
<keyword evidence="1" id="KW-1017">Isopeptide bond</keyword>
<dbReference type="GO" id="GO:0003677">
    <property type="term" value="F:DNA binding"/>
    <property type="evidence" value="ECO:0007669"/>
    <property type="project" value="InterPro"/>
</dbReference>
<dbReference type="GO" id="GO:0006310">
    <property type="term" value="P:DNA recombination"/>
    <property type="evidence" value="ECO:0007669"/>
    <property type="project" value="UniProtKB-KW"/>
</dbReference>
<dbReference type="SUPFAM" id="SSF56349">
    <property type="entry name" value="DNA breaking-rejoining enzymes"/>
    <property type="match status" value="1"/>
</dbReference>
<evidence type="ECO:0000256" key="3">
    <source>
        <dbReference type="ARBA" id="ARBA00022843"/>
    </source>
</evidence>